<feature type="binding site" evidence="11">
    <location>
        <position position="55"/>
    </location>
    <ligand>
        <name>substrate</name>
    </ligand>
</feature>
<feature type="binding site" evidence="11">
    <location>
        <position position="153"/>
    </location>
    <ligand>
        <name>ATP</name>
        <dbReference type="ChEBI" id="CHEBI:30616"/>
    </ligand>
</feature>
<evidence type="ECO:0000256" key="2">
    <source>
        <dbReference type="ARBA" id="ARBA00006997"/>
    </source>
</evidence>
<feature type="binding site" evidence="11">
    <location>
        <position position="31"/>
    </location>
    <ligand>
        <name>substrate</name>
    </ligand>
</feature>
<keyword evidence="7 11" id="KW-0418">Kinase</keyword>
<evidence type="ECO:0000256" key="1">
    <source>
        <dbReference type="ARBA" id="ARBA00004842"/>
    </source>
</evidence>
<feature type="binding site" evidence="11">
    <location>
        <position position="13"/>
    </location>
    <ligand>
        <name>Mg(2+)</name>
        <dbReference type="ChEBI" id="CHEBI:18420"/>
    </ligand>
</feature>
<proteinExistence type="inferred from homology"/>
<comment type="function">
    <text evidence="11">Catalyzes the specific phosphorylation of the 3-hydroxyl group of shikimic acid using ATP as a cosubstrate.</text>
</comment>
<dbReference type="PRINTS" id="PR01100">
    <property type="entry name" value="SHIKIMTKNASE"/>
</dbReference>
<dbReference type="CDD" id="cd00464">
    <property type="entry name" value="SK"/>
    <property type="match status" value="1"/>
</dbReference>
<dbReference type="PANTHER" id="PTHR21087:SF16">
    <property type="entry name" value="SHIKIMATE KINASE 1, CHLOROPLASTIC"/>
    <property type="match status" value="1"/>
</dbReference>
<keyword evidence="11" id="KW-0963">Cytoplasm</keyword>
<comment type="subcellular location">
    <subcellularLocation>
        <location evidence="11">Cytoplasm</location>
    </subcellularLocation>
</comment>
<dbReference type="PANTHER" id="PTHR21087">
    <property type="entry name" value="SHIKIMATE KINASE"/>
    <property type="match status" value="1"/>
</dbReference>
<feature type="binding site" evidence="11">
    <location>
        <begin position="9"/>
        <end position="14"/>
    </location>
    <ligand>
        <name>ATP</name>
        <dbReference type="ChEBI" id="CHEBI:30616"/>
    </ligand>
</feature>
<keyword evidence="11" id="KW-0460">Magnesium</keyword>
<sequence>MIVLVGFLGAGKTTVGRLLAARLDLPFRDADHVLVERQGRSVAEVFAADGEAAFRTLEHEVVDDLLAGEDAVVALGGGAVEHPGTQRSLAALPVRRPGAEVVLLEVDLAEARARVGDDPGRPMLARPDLAAVHARRLPSFARVASRVVATAGRSPAEVADAVLRAGETGRDA</sequence>
<keyword evidence="5 11" id="KW-0808">Transferase</keyword>
<dbReference type="EC" id="2.7.1.71" evidence="3 11"/>
<feature type="binding site" evidence="11">
    <location>
        <position position="121"/>
    </location>
    <ligand>
        <name>ATP</name>
        <dbReference type="ChEBI" id="CHEBI:30616"/>
    </ligand>
</feature>
<evidence type="ECO:0000256" key="9">
    <source>
        <dbReference type="ARBA" id="ARBA00023141"/>
    </source>
</evidence>
<organism evidence="12 13">
    <name type="scientific">Pseudokineococcus basanitobsidens</name>
    <dbReference type="NCBI Taxonomy" id="1926649"/>
    <lineage>
        <taxon>Bacteria</taxon>
        <taxon>Bacillati</taxon>
        <taxon>Actinomycetota</taxon>
        <taxon>Actinomycetes</taxon>
        <taxon>Kineosporiales</taxon>
        <taxon>Kineosporiaceae</taxon>
        <taxon>Pseudokineococcus</taxon>
    </lineage>
</organism>
<dbReference type="EMBL" id="JBBIAA010000003">
    <property type="protein sequence ID" value="MEJ5944673.1"/>
    <property type="molecule type" value="Genomic_DNA"/>
</dbReference>
<dbReference type="Proteomes" id="UP001387100">
    <property type="component" value="Unassembled WGS sequence"/>
</dbReference>
<keyword evidence="9 11" id="KW-0057">Aromatic amino acid biosynthesis</keyword>
<keyword evidence="8 11" id="KW-0067">ATP-binding</keyword>
<dbReference type="InterPro" id="IPR027417">
    <property type="entry name" value="P-loop_NTPase"/>
</dbReference>
<evidence type="ECO:0000313" key="13">
    <source>
        <dbReference type="Proteomes" id="UP001387100"/>
    </source>
</evidence>
<name>A0ABU8RI27_9ACTN</name>
<reference evidence="12 13" key="1">
    <citation type="journal article" date="2017" name="Int. J. Syst. Evol. Microbiol.">
        <title>Pseudokineococcus basanitobsidens sp. nov., isolated from volcanic rock.</title>
        <authorList>
            <person name="Lee D.W."/>
            <person name="Park M.Y."/>
            <person name="Kim J.J."/>
            <person name="Kim B.S."/>
        </authorList>
    </citation>
    <scope>NUCLEOTIDE SEQUENCE [LARGE SCALE GENOMIC DNA]</scope>
    <source>
        <strain evidence="12 13">DSM 103726</strain>
    </source>
</reference>
<comment type="caution">
    <text evidence="12">The sequence shown here is derived from an EMBL/GenBank/DDBJ whole genome shotgun (WGS) entry which is preliminary data.</text>
</comment>
<comment type="subunit">
    <text evidence="11">Monomer.</text>
</comment>
<comment type="similarity">
    <text evidence="2 11">Belongs to the shikimate kinase family.</text>
</comment>
<dbReference type="InterPro" id="IPR000623">
    <property type="entry name" value="Shikimate_kinase/TSH1"/>
</dbReference>
<comment type="pathway">
    <text evidence="1 11">Metabolic intermediate biosynthesis; chorismate biosynthesis; chorismate from D-erythrose 4-phosphate and phosphoenolpyruvate: step 5/7.</text>
</comment>
<evidence type="ECO:0000256" key="10">
    <source>
        <dbReference type="ARBA" id="ARBA00048567"/>
    </source>
</evidence>
<comment type="cofactor">
    <cofactor evidence="11">
        <name>Mg(2+)</name>
        <dbReference type="ChEBI" id="CHEBI:18420"/>
    </cofactor>
    <text evidence="11">Binds 1 Mg(2+) ion per subunit.</text>
</comment>
<keyword evidence="11" id="KW-0479">Metal-binding</keyword>
<evidence type="ECO:0000313" key="12">
    <source>
        <dbReference type="EMBL" id="MEJ5944673.1"/>
    </source>
</evidence>
<keyword evidence="13" id="KW-1185">Reference proteome</keyword>
<accession>A0ABU8RI27</accession>
<feature type="binding site" evidence="11">
    <location>
        <position position="77"/>
    </location>
    <ligand>
        <name>substrate</name>
    </ligand>
</feature>
<gene>
    <name evidence="11" type="primary">aroK</name>
    <name evidence="12" type="ORF">WDZ17_05115</name>
</gene>
<dbReference type="GO" id="GO:0004765">
    <property type="term" value="F:shikimate kinase activity"/>
    <property type="evidence" value="ECO:0007669"/>
    <property type="project" value="UniProtKB-EC"/>
</dbReference>
<protein>
    <recommendedName>
        <fullName evidence="3 11">Shikimate kinase</fullName>
        <shortName evidence="11">SK</shortName>
        <ecNumber evidence="3 11">2.7.1.71</ecNumber>
    </recommendedName>
</protein>
<evidence type="ECO:0000256" key="6">
    <source>
        <dbReference type="ARBA" id="ARBA00022741"/>
    </source>
</evidence>
<keyword evidence="6 11" id="KW-0547">Nucleotide-binding</keyword>
<dbReference type="Pfam" id="PF01202">
    <property type="entry name" value="SKI"/>
    <property type="match status" value="1"/>
</dbReference>
<dbReference type="RefSeq" id="WP_339574058.1">
    <property type="nucleotide sequence ID" value="NZ_JBBIAA010000003.1"/>
</dbReference>
<dbReference type="InterPro" id="IPR023000">
    <property type="entry name" value="Shikimate_kinase_CS"/>
</dbReference>
<evidence type="ECO:0000256" key="11">
    <source>
        <dbReference type="HAMAP-Rule" id="MF_00109"/>
    </source>
</evidence>
<evidence type="ECO:0000256" key="5">
    <source>
        <dbReference type="ARBA" id="ARBA00022679"/>
    </source>
</evidence>
<keyword evidence="4 11" id="KW-0028">Amino-acid biosynthesis</keyword>
<dbReference type="PROSITE" id="PS01128">
    <property type="entry name" value="SHIKIMATE_KINASE"/>
    <property type="match status" value="1"/>
</dbReference>
<dbReference type="Gene3D" id="3.40.50.300">
    <property type="entry name" value="P-loop containing nucleotide triphosphate hydrolases"/>
    <property type="match status" value="1"/>
</dbReference>
<feature type="binding site" evidence="11">
    <location>
        <position position="136"/>
    </location>
    <ligand>
        <name>substrate</name>
    </ligand>
</feature>
<dbReference type="InterPro" id="IPR031322">
    <property type="entry name" value="Shikimate/glucono_kinase"/>
</dbReference>
<evidence type="ECO:0000256" key="7">
    <source>
        <dbReference type="ARBA" id="ARBA00022777"/>
    </source>
</evidence>
<dbReference type="HAMAP" id="MF_00109">
    <property type="entry name" value="Shikimate_kinase"/>
    <property type="match status" value="1"/>
</dbReference>
<comment type="catalytic activity">
    <reaction evidence="10 11">
        <text>shikimate + ATP = 3-phosphoshikimate + ADP + H(+)</text>
        <dbReference type="Rhea" id="RHEA:13121"/>
        <dbReference type="ChEBI" id="CHEBI:15378"/>
        <dbReference type="ChEBI" id="CHEBI:30616"/>
        <dbReference type="ChEBI" id="CHEBI:36208"/>
        <dbReference type="ChEBI" id="CHEBI:145989"/>
        <dbReference type="ChEBI" id="CHEBI:456216"/>
        <dbReference type="EC" id="2.7.1.71"/>
    </reaction>
</comment>
<evidence type="ECO:0000256" key="4">
    <source>
        <dbReference type="ARBA" id="ARBA00022605"/>
    </source>
</evidence>
<evidence type="ECO:0000256" key="8">
    <source>
        <dbReference type="ARBA" id="ARBA00022840"/>
    </source>
</evidence>
<dbReference type="SUPFAM" id="SSF52540">
    <property type="entry name" value="P-loop containing nucleoside triphosphate hydrolases"/>
    <property type="match status" value="1"/>
</dbReference>
<evidence type="ECO:0000256" key="3">
    <source>
        <dbReference type="ARBA" id="ARBA00012154"/>
    </source>
</evidence>